<dbReference type="EMBL" id="JANBUJ010000274">
    <property type="protein sequence ID" value="KAJ2773087.1"/>
    <property type="molecule type" value="Genomic_DNA"/>
</dbReference>
<comment type="caution">
    <text evidence="1">The sequence shown here is derived from an EMBL/GenBank/DDBJ whole genome shotgun (WGS) entry which is preliminary data.</text>
</comment>
<dbReference type="Proteomes" id="UP001140234">
    <property type="component" value="Unassembled WGS sequence"/>
</dbReference>
<organism evidence="1 2">
    <name type="scientific">Coemansia nantahalensis</name>
    <dbReference type="NCBI Taxonomy" id="2789366"/>
    <lineage>
        <taxon>Eukaryota</taxon>
        <taxon>Fungi</taxon>
        <taxon>Fungi incertae sedis</taxon>
        <taxon>Zoopagomycota</taxon>
        <taxon>Kickxellomycotina</taxon>
        <taxon>Kickxellomycetes</taxon>
        <taxon>Kickxellales</taxon>
        <taxon>Kickxellaceae</taxon>
        <taxon>Coemansia</taxon>
    </lineage>
</organism>
<name>A0ACC1K3W3_9FUNG</name>
<reference evidence="1" key="1">
    <citation type="submission" date="2022-07" db="EMBL/GenBank/DDBJ databases">
        <title>Phylogenomic reconstructions and comparative analyses of Kickxellomycotina fungi.</title>
        <authorList>
            <person name="Reynolds N.K."/>
            <person name="Stajich J.E."/>
            <person name="Barry K."/>
            <person name="Grigoriev I.V."/>
            <person name="Crous P."/>
            <person name="Smith M.E."/>
        </authorList>
    </citation>
    <scope>NUCLEOTIDE SEQUENCE</scope>
    <source>
        <strain evidence="1">CBS 109366</strain>
    </source>
</reference>
<protein>
    <submittedName>
        <fullName evidence="1">Uncharacterized protein</fullName>
    </submittedName>
</protein>
<keyword evidence="2" id="KW-1185">Reference proteome</keyword>
<sequence>MGGDGLGAAELGWQRLEELGDSVDIAEIERAYEALELEEARVDVEIAESVEGSGEAERRLAQLSSLEEGLLAVMDRIGPLQVVIDATAANAGVISERVRFLDQERVKLEHALRMVGETSQLKRRLGDLRA</sequence>
<evidence type="ECO:0000313" key="1">
    <source>
        <dbReference type="EMBL" id="KAJ2773087.1"/>
    </source>
</evidence>
<proteinExistence type="predicted"/>
<gene>
    <name evidence="1" type="ORF">IWQ57_001468</name>
</gene>
<evidence type="ECO:0000313" key="2">
    <source>
        <dbReference type="Proteomes" id="UP001140234"/>
    </source>
</evidence>
<feature type="non-terminal residue" evidence="1">
    <location>
        <position position="130"/>
    </location>
</feature>
<accession>A0ACC1K3W3</accession>